<sequence>MLRCFPDLFNSSMVTSKRHFKHKTPSIITCRRKRGVNSVKKLCSTACLPVALFLLHTSSNKTIVNCSVRSSSSRAPPLNDHNTMHVSRATDSLHLLRIHHHESVPHDPTPISSPNGYPANHVRNVAPSAQWHQNLLACANLKQTTTIVIRGKLVELIDHEPEGEIDKTEEIDDVSVRARETVV</sequence>
<protein>
    <submittedName>
        <fullName evidence="1">Uncharacterized protein</fullName>
    </submittedName>
</protein>
<proteinExistence type="predicted"/>
<organism evidence="1 2">
    <name type="scientific">Ceratodon purpureus</name>
    <name type="common">Fire moss</name>
    <name type="synonym">Dicranum purpureum</name>
    <dbReference type="NCBI Taxonomy" id="3225"/>
    <lineage>
        <taxon>Eukaryota</taxon>
        <taxon>Viridiplantae</taxon>
        <taxon>Streptophyta</taxon>
        <taxon>Embryophyta</taxon>
        <taxon>Bryophyta</taxon>
        <taxon>Bryophytina</taxon>
        <taxon>Bryopsida</taxon>
        <taxon>Dicranidae</taxon>
        <taxon>Pseudoditrichales</taxon>
        <taxon>Ditrichaceae</taxon>
        <taxon>Ceratodon</taxon>
    </lineage>
</organism>
<evidence type="ECO:0000313" key="2">
    <source>
        <dbReference type="Proteomes" id="UP000822688"/>
    </source>
</evidence>
<gene>
    <name evidence="1" type="ORF">KC19_1G322900</name>
</gene>
<accession>A0A8T0JFA8</accession>
<evidence type="ECO:0000313" key="1">
    <source>
        <dbReference type="EMBL" id="KAG0593351.1"/>
    </source>
</evidence>
<dbReference type="Proteomes" id="UP000822688">
    <property type="component" value="Chromosome 1"/>
</dbReference>
<name>A0A8T0JFA8_CERPU</name>
<dbReference type="AlphaFoldDB" id="A0A8T0JFA8"/>
<comment type="caution">
    <text evidence="1">The sequence shown here is derived from an EMBL/GenBank/DDBJ whole genome shotgun (WGS) entry which is preliminary data.</text>
</comment>
<keyword evidence="2" id="KW-1185">Reference proteome</keyword>
<reference evidence="1" key="1">
    <citation type="submission" date="2020-06" db="EMBL/GenBank/DDBJ databases">
        <title>WGS assembly of Ceratodon purpureus strain R40.</title>
        <authorList>
            <person name="Carey S.B."/>
            <person name="Jenkins J."/>
            <person name="Shu S."/>
            <person name="Lovell J.T."/>
            <person name="Sreedasyam A."/>
            <person name="Maumus F."/>
            <person name="Tiley G.P."/>
            <person name="Fernandez-Pozo N."/>
            <person name="Barry K."/>
            <person name="Chen C."/>
            <person name="Wang M."/>
            <person name="Lipzen A."/>
            <person name="Daum C."/>
            <person name="Saski C.A."/>
            <person name="Payton A.C."/>
            <person name="Mcbreen J.C."/>
            <person name="Conrad R.E."/>
            <person name="Kollar L.M."/>
            <person name="Olsson S."/>
            <person name="Huttunen S."/>
            <person name="Landis J.B."/>
            <person name="Wickett N.J."/>
            <person name="Johnson M.G."/>
            <person name="Rensing S.A."/>
            <person name="Grimwood J."/>
            <person name="Schmutz J."/>
            <person name="Mcdaniel S.F."/>
        </authorList>
    </citation>
    <scope>NUCLEOTIDE SEQUENCE</scope>
    <source>
        <strain evidence="1">R40</strain>
    </source>
</reference>
<dbReference type="EMBL" id="CM026421">
    <property type="protein sequence ID" value="KAG0593351.1"/>
    <property type="molecule type" value="Genomic_DNA"/>
</dbReference>